<dbReference type="PANTHER" id="PTHR17453:SF0">
    <property type="entry name" value="SIGNAL RECOGNITION PARTICLE 19 KDA PROTEIN"/>
    <property type="match status" value="1"/>
</dbReference>
<gene>
    <name evidence="5" type="primary">srp19</name>
    <name evidence="6" type="ORF">Metus_0871</name>
</gene>
<evidence type="ECO:0000256" key="4">
    <source>
        <dbReference type="ARBA" id="ARBA00023274"/>
    </source>
</evidence>
<comment type="subunit">
    <text evidence="5">Part of the signal recognition particle protein translocation system, which is composed of SRP and FtsY. Archaeal SRP consists of a 7S RNA molecule of 300 nucleotides and two protein subunits: SRP54 and SRP19.</text>
</comment>
<dbReference type="AlphaFoldDB" id="A0A3S3RDX9"/>
<dbReference type="Proteomes" id="UP000288215">
    <property type="component" value="Unassembled WGS sequence"/>
</dbReference>
<protein>
    <recommendedName>
        <fullName evidence="5">Signal recognition particle 19 kDa protein</fullName>
        <shortName evidence="5">SRP19</shortName>
    </recommendedName>
</protein>
<dbReference type="HAMAP" id="MF_00305">
    <property type="entry name" value="SRP19"/>
    <property type="match status" value="1"/>
</dbReference>
<accession>A0A3S3RDX9</accession>
<dbReference type="GO" id="GO:0006617">
    <property type="term" value="P:SRP-dependent cotranslational protein targeting to membrane, signal sequence recognition"/>
    <property type="evidence" value="ECO:0007669"/>
    <property type="project" value="TreeGrafter"/>
</dbReference>
<evidence type="ECO:0000313" key="7">
    <source>
        <dbReference type="Proteomes" id="UP000288215"/>
    </source>
</evidence>
<evidence type="ECO:0000256" key="2">
    <source>
        <dbReference type="ARBA" id="ARBA00022490"/>
    </source>
</evidence>
<evidence type="ECO:0000256" key="3">
    <source>
        <dbReference type="ARBA" id="ARBA00023135"/>
    </source>
</evidence>
<dbReference type="InterPro" id="IPR022938">
    <property type="entry name" value="SRP19_arc-type"/>
</dbReference>
<keyword evidence="3 5" id="KW-0733">Signal recognition particle</keyword>
<comment type="similarity">
    <text evidence="5">Belongs to the SRP19 family.</text>
</comment>
<evidence type="ECO:0000256" key="1">
    <source>
        <dbReference type="ARBA" id="ARBA00004496"/>
    </source>
</evidence>
<comment type="caution">
    <text evidence="6">The sequence shown here is derived from an EMBL/GenBank/DDBJ whole genome shotgun (WGS) entry which is preliminary data.</text>
</comment>
<dbReference type="GO" id="GO:0048500">
    <property type="term" value="C:signal recognition particle"/>
    <property type="evidence" value="ECO:0007669"/>
    <property type="project" value="UniProtKB-UniRule"/>
</dbReference>
<dbReference type="InterPro" id="IPR036521">
    <property type="entry name" value="SRP19-like_sf"/>
</dbReference>
<dbReference type="PANTHER" id="PTHR17453">
    <property type="entry name" value="SIGNAL RECOGNITION PARTICLE 19 KD PROTEIN"/>
    <property type="match status" value="1"/>
</dbReference>
<keyword evidence="5" id="KW-0694">RNA-binding</keyword>
<keyword evidence="2 5" id="KW-0963">Cytoplasm</keyword>
<dbReference type="Gene3D" id="3.30.56.30">
    <property type="entry name" value="Signal recognition particle, SRP19-like subunit"/>
    <property type="match status" value="1"/>
</dbReference>
<dbReference type="EMBL" id="RXGA01000003">
    <property type="protein sequence ID" value="RWX72897.1"/>
    <property type="molecule type" value="Genomic_DNA"/>
</dbReference>
<keyword evidence="4 5" id="KW-0687">Ribonucleoprotein</keyword>
<comment type="subcellular location">
    <subcellularLocation>
        <location evidence="1 5">Cytoplasm</location>
    </subcellularLocation>
</comment>
<proteinExistence type="inferred from homology"/>
<comment type="function">
    <text evidence="5">Involved in targeting and insertion of nascent membrane proteins into the cytoplasmic membrane. Binds directly to 7S RNA and mediates binding of the 54 kDa subunit of the SRP.</text>
</comment>
<evidence type="ECO:0000313" key="6">
    <source>
        <dbReference type="EMBL" id="RWX72897.1"/>
    </source>
</evidence>
<evidence type="ECO:0000256" key="5">
    <source>
        <dbReference type="HAMAP-Rule" id="MF_00305"/>
    </source>
</evidence>
<dbReference type="Pfam" id="PF01922">
    <property type="entry name" value="SRP19"/>
    <property type="match status" value="1"/>
</dbReference>
<sequence length="103" mass="11690">MGLAKKEGQFVVWPAYLDSSKTRSRGRMIPKEKAVESPTAEEILEACRDLSYEAQLEGEKKFPSSWWERPGRVLVSKKGGEKKAVLLIRISASIAKRRSLKRK</sequence>
<reference evidence="6 7" key="1">
    <citation type="submission" date="2018-12" db="EMBL/GenBank/DDBJ databases">
        <title>The complete genome of the methanogenic archaea of the candidate phylum Verstraetearchaeota, obtained from the metagenome of underground thermal water.</title>
        <authorList>
            <person name="Kadnikov V.V."/>
            <person name="Mardanov A.V."/>
            <person name="Beletsky A.V."/>
            <person name="Karnachuk O.V."/>
            <person name="Ravin N.V."/>
        </authorList>
    </citation>
    <scope>NUCLEOTIDE SEQUENCE [LARGE SCALE GENOMIC DNA]</scope>
    <source>
        <strain evidence="6">Ch88</strain>
    </source>
</reference>
<organism evidence="6 7">
    <name type="scientific">Methanosuratincola subterraneus</name>
    <dbReference type="NCBI Taxonomy" id="2593994"/>
    <lineage>
        <taxon>Archaea</taxon>
        <taxon>Thermoproteota</taxon>
        <taxon>Methanosuratincolia</taxon>
        <taxon>Candidatus Methanomethylicales</taxon>
        <taxon>Candidatus Methanomethylicaceae</taxon>
        <taxon>Candidatus Methanosuratincola (ex Vanwonterghem et al. 2016)</taxon>
    </lineage>
</organism>
<dbReference type="SUPFAM" id="SSF69695">
    <property type="entry name" value="SRP19"/>
    <property type="match status" value="1"/>
</dbReference>
<name>A0A3S3RDX9_METS7</name>
<dbReference type="InterPro" id="IPR002778">
    <property type="entry name" value="Signal_recog_particle_SRP19"/>
</dbReference>
<dbReference type="GO" id="GO:0008312">
    <property type="term" value="F:7S RNA binding"/>
    <property type="evidence" value="ECO:0007669"/>
    <property type="project" value="UniProtKB-UniRule"/>
</dbReference>